<comment type="caution">
    <text evidence="7">The sequence shown here is derived from an EMBL/GenBank/DDBJ whole genome shotgun (WGS) entry which is preliminary data.</text>
</comment>
<evidence type="ECO:0000256" key="4">
    <source>
        <dbReference type="ARBA" id="ARBA00022801"/>
    </source>
</evidence>
<feature type="domain" description="PIN" evidence="6">
    <location>
        <begin position="1"/>
        <end position="134"/>
    </location>
</feature>
<gene>
    <name evidence="5" type="primary">vapC</name>
    <name evidence="7" type="ORF">EV668_2586</name>
</gene>
<keyword evidence="4 5" id="KW-0378">Hydrolase</keyword>
<dbReference type="GO" id="GO:0000287">
    <property type="term" value="F:magnesium ion binding"/>
    <property type="evidence" value="ECO:0007669"/>
    <property type="project" value="UniProtKB-UniRule"/>
</dbReference>
<evidence type="ECO:0000259" key="6">
    <source>
        <dbReference type="Pfam" id="PF01850"/>
    </source>
</evidence>
<keyword evidence="5" id="KW-0800">Toxin</keyword>
<evidence type="ECO:0000256" key="1">
    <source>
        <dbReference type="ARBA" id="ARBA00022649"/>
    </source>
</evidence>
<keyword evidence="2 5" id="KW-0540">Nuclease</keyword>
<dbReference type="Gene3D" id="3.40.50.1010">
    <property type="entry name" value="5'-nuclease"/>
    <property type="match status" value="1"/>
</dbReference>
<reference evidence="7 8" key="1">
    <citation type="submission" date="2019-03" db="EMBL/GenBank/DDBJ databases">
        <title>Genomic Encyclopedia of Type Strains, Phase IV (KMG-IV): sequencing the most valuable type-strain genomes for metagenomic binning, comparative biology and taxonomic classification.</title>
        <authorList>
            <person name="Goeker M."/>
        </authorList>
    </citation>
    <scope>NUCLEOTIDE SEQUENCE [LARGE SCALE GENOMIC DNA]</scope>
    <source>
        <strain evidence="7 8">DSM 25903</strain>
    </source>
</reference>
<keyword evidence="3 5" id="KW-0479">Metal-binding</keyword>
<dbReference type="RefSeq" id="WP_133770610.1">
    <property type="nucleotide sequence ID" value="NZ_SNZR01000013.1"/>
</dbReference>
<dbReference type="OrthoDB" id="32625at2"/>
<dbReference type="Proteomes" id="UP000295122">
    <property type="component" value="Unassembled WGS sequence"/>
</dbReference>
<evidence type="ECO:0000313" key="7">
    <source>
        <dbReference type="EMBL" id="TDR89751.1"/>
    </source>
</evidence>
<dbReference type="InterPro" id="IPR029060">
    <property type="entry name" value="PIN-like_dom_sf"/>
</dbReference>
<dbReference type="EC" id="3.1.-.-" evidence="5"/>
<dbReference type="InterPro" id="IPR002716">
    <property type="entry name" value="PIN_dom"/>
</dbReference>
<comment type="similarity">
    <text evidence="5">Belongs to the PINc/VapC protein family.</text>
</comment>
<dbReference type="EMBL" id="SNZR01000013">
    <property type="protein sequence ID" value="TDR89751.1"/>
    <property type="molecule type" value="Genomic_DNA"/>
</dbReference>
<keyword evidence="8" id="KW-1185">Reference proteome</keyword>
<organism evidence="7 8">
    <name type="scientific">Enterovirga rhinocerotis</name>
    <dbReference type="NCBI Taxonomy" id="1339210"/>
    <lineage>
        <taxon>Bacteria</taxon>
        <taxon>Pseudomonadati</taxon>
        <taxon>Pseudomonadota</taxon>
        <taxon>Alphaproteobacteria</taxon>
        <taxon>Hyphomicrobiales</taxon>
        <taxon>Methylobacteriaceae</taxon>
        <taxon>Enterovirga</taxon>
    </lineage>
</organism>
<sequence>MFLDASVIVAILARESGSDEYENRLAASEGPFFLSPLVKFEASVALARLRSPGGRTSVETIRRAARAVEAFVEDIAAEEIAISPEIGRGALEAAAIYGKAVGHAASLNFGDCYSYACAKSLKVPLLYKGDDFSLTDLA</sequence>
<proteinExistence type="inferred from homology"/>
<name>A0A4R7BW18_9HYPH</name>
<feature type="binding site" evidence="5">
    <location>
        <position position="111"/>
    </location>
    <ligand>
        <name>Mg(2+)</name>
        <dbReference type="ChEBI" id="CHEBI:18420"/>
    </ligand>
</feature>
<keyword evidence="5" id="KW-0460">Magnesium</keyword>
<comment type="cofactor">
    <cofactor evidence="5">
        <name>Mg(2+)</name>
        <dbReference type="ChEBI" id="CHEBI:18420"/>
    </cofactor>
</comment>
<feature type="binding site" evidence="5">
    <location>
        <position position="4"/>
    </location>
    <ligand>
        <name>Mg(2+)</name>
        <dbReference type="ChEBI" id="CHEBI:18420"/>
    </ligand>
</feature>
<dbReference type="AlphaFoldDB" id="A0A4R7BW18"/>
<dbReference type="Pfam" id="PF01850">
    <property type="entry name" value="PIN"/>
    <property type="match status" value="1"/>
</dbReference>
<dbReference type="InterPro" id="IPR022907">
    <property type="entry name" value="VapC_family"/>
</dbReference>
<evidence type="ECO:0000256" key="3">
    <source>
        <dbReference type="ARBA" id="ARBA00022723"/>
    </source>
</evidence>
<evidence type="ECO:0000256" key="2">
    <source>
        <dbReference type="ARBA" id="ARBA00022722"/>
    </source>
</evidence>
<accession>A0A4R7BW18</accession>
<keyword evidence="1 5" id="KW-1277">Toxin-antitoxin system</keyword>
<dbReference type="SUPFAM" id="SSF88723">
    <property type="entry name" value="PIN domain-like"/>
    <property type="match status" value="1"/>
</dbReference>
<protein>
    <recommendedName>
        <fullName evidence="5">Ribonuclease VapC</fullName>
        <shortName evidence="5">RNase VapC</shortName>
        <ecNumber evidence="5">3.1.-.-</ecNumber>
    </recommendedName>
    <alternativeName>
        <fullName evidence="5">Toxin VapC</fullName>
    </alternativeName>
</protein>
<evidence type="ECO:0000313" key="8">
    <source>
        <dbReference type="Proteomes" id="UP000295122"/>
    </source>
</evidence>
<dbReference type="GO" id="GO:0004540">
    <property type="term" value="F:RNA nuclease activity"/>
    <property type="evidence" value="ECO:0007669"/>
    <property type="project" value="InterPro"/>
</dbReference>
<dbReference type="GO" id="GO:0016787">
    <property type="term" value="F:hydrolase activity"/>
    <property type="evidence" value="ECO:0007669"/>
    <property type="project" value="UniProtKB-KW"/>
</dbReference>
<dbReference type="CDD" id="cd09871">
    <property type="entry name" value="PIN_MtVapC28-VapC30-like"/>
    <property type="match status" value="1"/>
</dbReference>
<dbReference type="HAMAP" id="MF_00265">
    <property type="entry name" value="VapC_Nob1"/>
    <property type="match status" value="1"/>
</dbReference>
<dbReference type="GO" id="GO:0090729">
    <property type="term" value="F:toxin activity"/>
    <property type="evidence" value="ECO:0007669"/>
    <property type="project" value="UniProtKB-KW"/>
</dbReference>
<evidence type="ECO:0000256" key="5">
    <source>
        <dbReference type="HAMAP-Rule" id="MF_00265"/>
    </source>
</evidence>
<comment type="function">
    <text evidence="5">Toxic component of a toxin-antitoxin (TA) system. An RNase.</text>
</comment>